<dbReference type="GO" id="GO:0019290">
    <property type="term" value="P:siderophore biosynthetic process"/>
    <property type="evidence" value="ECO:0007669"/>
    <property type="project" value="InterPro"/>
</dbReference>
<dbReference type="Pfam" id="PF04183">
    <property type="entry name" value="IucA_IucC"/>
    <property type="match status" value="1"/>
</dbReference>
<name>A0A369JYA5_HYPMA</name>
<reference evidence="3" key="1">
    <citation type="submission" date="2018-04" db="EMBL/GenBank/DDBJ databases">
        <title>Whole genome sequencing of Hypsizygus marmoreus.</title>
        <authorList>
            <person name="Choi I.-G."/>
            <person name="Min B."/>
            <person name="Kim J.-G."/>
            <person name="Kim S."/>
            <person name="Oh Y.-L."/>
            <person name="Kong W.-S."/>
            <person name="Park H."/>
            <person name="Jeong J."/>
            <person name="Song E.-S."/>
        </authorList>
    </citation>
    <scope>NUCLEOTIDE SEQUENCE [LARGE SCALE GENOMIC DNA]</scope>
    <source>
        <strain evidence="3">51987-8</strain>
    </source>
</reference>
<dbReference type="InParanoid" id="A0A369JYA5"/>
<proteinExistence type="predicted"/>
<dbReference type="GO" id="GO:0016881">
    <property type="term" value="F:acid-amino acid ligase activity"/>
    <property type="evidence" value="ECO:0007669"/>
    <property type="project" value="UniProtKB-ARBA"/>
</dbReference>
<dbReference type="STRING" id="39966.A0A369JYA5"/>
<dbReference type="AlphaFoldDB" id="A0A369JYA5"/>
<organism evidence="3 4">
    <name type="scientific">Hypsizygus marmoreus</name>
    <name type="common">White beech mushroom</name>
    <name type="synonym">Agaricus marmoreus</name>
    <dbReference type="NCBI Taxonomy" id="39966"/>
    <lineage>
        <taxon>Eukaryota</taxon>
        <taxon>Fungi</taxon>
        <taxon>Dikarya</taxon>
        <taxon>Basidiomycota</taxon>
        <taxon>Agaricomycotina</taxon>
        <taxon>Agaricomycetes</taxon>
        <taxon>Agaricomycetidae</taxon>
        <taxon>Agaricales</taxon>
        <taxon>Tricholomatineae</taxon>
        <taxon>Lyophyllaceae</taxon>
        <taxon>Hypsizygus</taxon>
    </lineage>
</organism>
<dbReference type="InterPro" id="IPR037455">
    <property type="entry name" value="LucA/IucC-like"/>
</dbReference>
<dbReference type="OrthoDB" id="2117718at2759"/>
<dbReference type="EMBL" id="LUEZ02000040">
    <property type="protein sequence ID" value="RDB25517.1"/>
    <property type="molecule type" value="Genomic_DNA"/>
</dbReference>
<evidence type="ECO:0000313" key="4">
    <source>
        <dbReference type="Proteomes" id="UP000076154"/>
    </source>
</evidence>
<evidence type="ECO:0000259" key="1">
    <source>
        <dbReference type="Pfam" id="PF04183"/>
    </source>
</evidence>
<evidence type="ECO:0000259" key="2">
    <source>
        <dbReference type="Pfam" id="PF06276"/>
    </source>
</evidence>
<evidence type="ECO:0000313" key="3">
    <source>
        <dbReference type="EMBL" id="RDB25517.1"/>
    </source>
</evidence>
<dbReference type="InterPro" id="IPR022770">
    <property type="entry name" value="IucA/IucC-like_C"/>
</dbReference>
<dbReference type="PANTHER" id="PTHR34384">
    <property type="entry name" value="L-2,3-DIAMINOPROPANOATE--CITRATE LIGASE"/>
    <property type="match status" value="1"/>
</dbReference>
<dbReference type="PANTHER" id="PTHR34384:SF5">
    <property type="entry name" value="L-2,3-DIAMINOPROPANOATE--CITRATE LIGASE"/>
    <property type="match status" value="1"/>
</dbReference>
<accession>A0A369JYA5</accession>
<dbReference type="Proteomes" id="UP000076154">
    <property type="component" value="Unassembled WGS sequence"/>
</dbReference>
<sequence>MSTGSALPPSKHAAFAVTSRLISCLVTEQLLRGFYISISKSTRASGVLIVLSTHLISEKPIITRALRPSDIFAIVPLRHPPVFSGTSLHNHGRPVGLVDPLDMVPEVFELSETMIGCPEDDKFRKEILSCLIPPPWELGRFSALTLVENPISLWRKFVDSVVIQDSLREAIEKEIQSSYDYQLLAYRSPPTLPSLASSPIEWEQSLVAGHPTHPMHRTRLLPLSTAISDYDWYHPRIRFARVERSNLALLGPLESEMRKLAKKAAAKSGRPLPDDAASVLVPVHELQVPNIISKFPDIEILHPDISLQALAQSSIRTVIIPELPGMALKLALGVKISSALRTISHYTADFGPRFSTDIIPKLNIDPKILTISREPASVVYSSADPDVAKHFTAILREEFQPKAGQALIVSAALLEMDHAGLPGGVSVVESVFKLDTYERRATYIQLACEALLPPLISNGVAFEAHAQNVLVRFDAATGEPLGFVIRDLGGLRIHPETLRQSTGVDFQFLPGHCVVTATLEETYPKFYHTFVHNHMQRLIRILGMHCDGRGWEMLREHMDAVIPAGHELRNIWLNPDCRVVPSKCLMRMRMRDSYREMVYSPFPNMVQYRPDEEFAAPKRVPSFYQYICSMYDALSSSPTHILSLLRRTVAEPK</sequence>
<gene>
    <name evidence="3" type="ORF">Hypma_006471</name>
</gene>
<feature type="domain" description="Aerobactin siderophore biosynthesis IucA/IucC N-terminal" evidence="1">
    <location>
        <begin position="200"/>
        <end position="414"/>
    </location>
</feature>
<dbReference type="Gene3D" id="1.10.510.40">
    <property type="match status" value="1"/>
</dbReference>
<dbReference type="InterPro" id="IPR007310">
    <property type="entry name" value="Aerobactin_biosyn_IucA/IucC_N"/>
</dbReference>
<keyword evidence="4" id="KW-1185">Reference proteome</keyword>
<dbReference type="Pfam" id="PF06276">
    <property type="entry name" value="FhuF"/>
    <property type="match status" value="1"/>
</dbReference>
<comment type="caution">
    <text evidence="3">The sequence shown here is derived from an EMBL/GenBank/DDBJ whole genome shotgun (WGS) entry which is preliminary data.</text>
</comment>
<feature type="domain" description="Aerobactin siderophore biosynthesis IucA/IucC-like C-terminal" evidence="2">
    <location>
        <begin position="442"/>
        <end position="592"/>
    </location>
</feature>
<evidence type="ECO:0008006" key="5">
    <source>
        <dbReference type="Google" id="ProtNLM"/>
    </source>
</evidence>
<protein>
    <recommendedName>
        <fullName evidence="5">Aerobactin siderophore biosynthesis IucA/IucC N-terminal domain-containing protein</fullName>
    </recommendedName>
</protein>